<dbReference type="InterPro" id="IPR049874">
    <property type="entry name" value="ROK_cs"/>
</dbReference>
<dbReference type="Gene3D" id="3.30.420.40">
    <property type="match status" value="2"/>
</dbReference>
<keyword evidence="2" id="KW-0418">Kinase</keyword>
<accession>A0A919RET9</accession>
<dbReference type="CDD" id="cd00090">
    <property type="entry name" value="HTH_ARSR"/>
    <property type="match status" value="1"/>
</dbReference>
<reference evidence="2" key="1">
    <citation type="submission" date="2021-01" db="EMBL/GenBank/DDBJ databases">
        <title>Whole genome shotgun sequence of Sinosporangium siamense NBRC 109515.</title>
        <authorList>
            <person name="Komaki H."/>
            <person name="Tamura T."/>
        </authorList>
    </citation>
    <scope>NUCLEOTIDE SEQUENCE</scope>
    <source>
        <strain evidence="2">NBRC 109515</strain>
    </source>
</reference>
<keyword evidence="3" id="KW-1185">Reference proteome</keyword>
<dbReference type="Pfam" id="PF13412">
    <property type="entry name" value="HTH_24"/>
    <property type="match status" value="1"/>
</dbReference>
<name>A0A919RET9_9ACTN</name>
<keyword evidence="2" id="KW-0808">Transferase</keyword>
<dbReference type="GO" id="GO:0016301">
    <property type="term" value="F:kinase activity"/>
    <property type="evidence" value="ECO:0007669"/>
    <property type="project" value="UniProtKB-KW"/>
</dbReference>
<dbReference type="AlphaFoldDB" id="A0A919RET9"/>
<dbReference type="EMBL" id="BOOW01000008">
    <property type="protein sequence ID" value="GII91109.1"/>
    <property type="molecule type" value="Genomic_DNA"/>
</dbReference>
<dbReference type="PANTHER" id="PTHR18964:SF149">
    <property type="entry name" value="BIFUNCTIONAL UDP-N-ACETYLGLUCOSAMINE 2-EPIMERASE_N-ACETYLMANNOSAMINE KINASE"/>
    <property type="match status" value="1"/>
</dbReference>
<organism evidence="2 3">
    <name type="scientific">Sinosporangium siamense</name>
    <dbReference type="NCBI Taxonomy" id="1367973"/>
    <lineage>
        <taxon>Bacteria</taxon>
        <taxon>Bacillati</taxon>
        <taxon>Actinomycetota</taxon>
        <taxon>Actinomycetes</taxon>
        <taxon>Streptosporangiales</taxon>
        <taxon>Streptosporangiaceae</taxon>
        <taxon>Sinosporangium</taxon>
    </lineage>
</organism>
<dbReference type="SUPFAM" id="SSF53067">
    <property type="entry name" value="Actin-like ATPase domain"/>
    <property type="match status" value="1"/>
</dbReference>
<evidence type="ECO:0000256" key="1">
    <source>
        <dbReference type="ARBA" id="ARBA00006479"/>
    </source>
</evidence>
<comment type="similarity">
    <text evidence="1">Belongs to the ROK (NagC/XylR) family.</text>
</comment>
<dbReference type="RefSeq" id="WP_204022140.1">
    <property type="nucleotide sequence ID" value="NZ_BOOW01000008.1"/>
</dbReference>
<gene>
    <name evidence="2" type="ORF">Ssi02_13400</name>
</gene>
<dbReference type="PROSITE" id="PS01125">
    <property type="entry name" value="ROK"/>
    <property type="match status" value="1"/>
</dbReference>
<evidence type="ECO:0000313" key="3">
    <source>
        <dbReference type="Proteomes" id="UP000606172"/>
    </source>
</evidence>
<dbReference type="Pfam" id="PF00480">
    <property type="entry name" value="ROK"/>
    <property type="match status" value="1"/>
</dbReference>
<dbReference type="InterPro" id="IPR000600">
    <property type="entry name" value="ROK"/>
</dbReference>
<dbReference type="InterPro" id="IPR011991">
    <property type="entry name" value="ArsR-like_HTH"/>
</dbReference>
<evidence type="ECO:0000313" key="2">
    <source>
        <dbReference type="EMBL" id="GII91109.1"/>
    </source>
</evidence>
<proteinExistence type="inferred from homology"/>
<dbReference type="InterPro" id="IPR036390">
    <property type="entry name" value="WH_DNA-bd_sf"/>
</dbReference>
<dbReference type="PANTHER" id="PTHR18964">
    <property type="entry name" value="ROK (REPRESSOR, ORF, KINASE) FAMILY"/>
    <property type="match status" value="1"/>
</dbReference>
<dbReference type="Gene3D" id="1.10.10.10">
    <property type="entry name" value="Winged helix-like DNA-binding domain superfamily/Winged helix DNA-binding domain"/>
    <property type="match status" value="1"/>
</dbReference>
<comment type="caution">
    <text evidence="2">The sequence shown here is derived from an EMBL/GenBank/DDBJ whole genome shotgun (WGS) entry which is preliminary data.</text>
</comment>
<dbReference type="SUPFAM" id="SSF46785">
    <property type="entry name" value="Winged helix' DNA-binding domain"/>
    <property type="match status" value="1"/>
</dbReference>
<protein>
    <submittedName>
        <fullName evidence="2">Sugar kinase</fullName>
    </submittedName>
</protein>
<dbReference type="InterPro" id="IPR043129">
    <property type="entry name" value="ATPase_NBD"/>
</dbReference>
<dbReference type="Proteomes" id="UP000606172">
    <property type="component" value="Unassembled WGS sequence"/>
</dbReference>
<sequence length="386" mass="39992">MAERAAPPGRDLSRTAILAALGQAGPLSRSELARRLDLSPATVTQVTRRLIAQGMVEELEHMPSRGGRPAQLLGLVGSAGRAVGVKIAADHAVAVDVRLDGELLDRRETELDASAPDCLERVATLVEPLIGRGARLLGVGVGVPGVVDSPDSGVVEAPTLGWSALAVGARLRARLDLPVLVDNDVNTIAIAERLYGRGRDHRDFLVVTIGRGIGLAIVVDGSLLRGASGSAGEFGHLPVATGPRCACGNVGCLEAVIGGPSLVERSLHASIAEMAADPTAATVFAEAGVVLGRAVAGLVNILDPAAILVLGEGTAQWHLWRPGFEEGFAAHLFRPHRRIPVEVDPWDDSRWAQGAAALVLGTPFDVATGTGTQGNLVLARLEGSTQ</sequence>
<dbReference type="InterPro" id="IPR036388">
    <property type="entry name" value="WH-like_DNA-bd_sf"/>
</dbReference>